<evidence type="ECO:0000313" key="9">
    <source>
        <dbReference type="EMBL" id="GIM14027.1"/>
    </source>
</evidence>
<evidence type="ECO:0000313" key="10">
    <source>
        <dbReference type="Proteomes" id="UP000747110"/>
    </source>
</evidence>
<keyword evidence="10" id="KW-1185">Reference proteome</keyword>
<dbReference type="GO" id="GO:0005783">
    <property type="term" value="C:endoplasmic reticulum"/>
    <property type="evidence" value="ECO:0007669"/>
    <property type="project" value="TreeGrafter"/>
</dbReference>
<feature type="compositionally biased region" description="Low complexity" evidence="6">
    <location>
        <begin position="66"/>
        <end position="89"/>
    </location>
</feature>
<sequence length="334" mass="37500">MDAFKKYNFETNEKWNSYIRSIELPGRNVDEAMLRVKARWYKKNIDPNLDLSQVLPAAGPQSHNQAAGSNAGTASRSASAGTGSGYSPRPSAPPPPPPPPRYGKTGSGTYGSVTAQRGLFFAHLGMLVLGIMAFMQSRTAYLYLMRLTILTMGYKIYLQHGLPTIRPMSLIMDWVQRVMLTADIQQLVTAVFFSALPPLPVVPVPLMVLAAYHVDAYCAAHCTGHPLWQKYGNRLHTFLLRKQADALMLNAYCEVLTAALMLALLFTNARSLLTLFFYAQILKLKLHVPDSAPQHRRVWRRINEVTLPYRSHVPFLERFIQLAVRWFMTVPGAH</sequence>
<feature type="region of interest" description="Disordered" evidence="6">
    <location>
        <begin position="52"/>
        <end position="108"/>
    </location>
</feature>
<evidence type="ECO:0000313" key="8">
    <source>
        <dbReference type="EMBL" id="GIL90992.1"/>
    </source>
</evidence>
<feature type="transmembrane region" description="Helical" evidence="7">
    <location>
        <begin position="141"/>
        <end position="158"/>
    </location>
</feature>
<feature type="transmembrane region" description="Helical" evidence="7">
    <location>
        <begin position="118"/>
        <end position="135"/>
    </location>
</feature>
<evidence type="ECO:0000256" key="3">
    <source>
        <dbReference type="ARBA" id="ARBA00022692"/>
    </source>
</evidence>
<evidence type="ECO:0000256" key="1">
    <source>
        <dbReference type="ARBA" id="ARBA00004141"/>
    </source>
</evidence>
<dbReference type="OrthoDB" id="536910at2759"/>
<dbReference type="PANTHER" id="PTHR12703:SF4">
    <property type="entry name" value="TRANSMEMBRANE PROTEIN 33"/>
    <property type="match status" value="1"/>
</dbReference>
<evidence type="ECO:0000256" key="7">
    <source>
        <dbReference type="SAM" id="Phobius"/>
    </source>
</evidence>
<comment type="caution">
    <text evidence="8">The sequence shown here is derived from an EMBL/GenBank/DDBJ whole genome shotgun (WGS) entry which is preliminary data.</text>
</comment>
<accession>A0A8J4FVP3</accession>
<comment type="subcellular location">
    <subcellularLocation>
        <location evidence="1">Membrane</location>
        <topology evidence="1">Multi-pass membrane protein</topology>
    </subcellularLocation>
</comment>
<gene>
    <name evidence="8" type="ORF">Vretifemale_18649</name>
    <name evidence="9" type="ORF">Vretimale_17046</name>
</gene>
<dbReference type="Proteomes" id="UP000722791">
    <property type="component" value="Unassembled WGS sequence"/>
</dbReference>
<protein>
    <submittedName>
        <fullName evidence="8">Uncharacterized protein</fullName>
    </submittedName>
</protein>
<keyword evidence="3 7" id="KW-0812">Transmembrane</keyword>
<feature type="compositionally biased region" description="Pro residues" evidence="6">
    <location>
        <begin position="90"/>
        <end position="101"/>
    </location>
</feature>
<dbReference type="InterPro" id="IPR051645">
    <property type="entry name" value="PER33/POM33_regulator"/>
</dbReference>
<name>A0A8J4FVP3_9CHLO</name>
<dbReference type="AlphaFoldDB" id="A0A8J4FVP3"/>
<dbReference type="PANTHER" id="PTHR12703">
    <property type="entry name" value="TRANSMEMBRANE PROTEIN 33"/>
    <property type="match status" value="1"/>
</dbReference>
<organism evidence="8 10">
    <name type="scientific">Volvox reticuliferus</name>
    <dbReference type="NCBI Taxonomy" id="1737510"/>
    <lineage>
        <taxon>Eukaryota</taxon>
        <taxon>Viridiplantae</taxon>
        <taxon>Chlorophyta</taxon>
        <taxon>core chlorophytes</taxon>
        <taxon>Chlorophyceae</taxon>
        <taxon>CS clade</taxon>
        <taxon>Chlamydomonadales</taxon>
        <taxon>Volvocaceae</taxon>
        <taxon>Volvox</taxon>
    </lineage>
</organism>
<dbReference type="Pfam" id="PF03661">
    <property type="entry name" value="TMEM33_Pom33"/>
    <property type="match status" value="1"/>
</dbReference>
<evidence type="ECO:0000256" key="6">
    <source>
        <dbReference type="SAM" id="MobiDB-lite"/>
    </source>
</evidence>
<reference evidence="8" key="1">
    <citation type="journal article" date="2021" name="Proc. Natl. Acad. Sci. U.S.A.">
        <title>Three genomes in the algal genus Volvox reveal the fate of a haploid sex-determining region after a transition to homothallism.</title>
        <authorList>
            <person name="Yamamoto K."/>
            <person name="Hamaji T."/>
            <person name="Kawai-Toyooka H."/>
            <person name="Matsuzaki R."/>
            <person name="Takahashi F."/>
            <person name="Nishimura Y."/>
            <person name="Kawachi M."/>
            <person name="Noguchi H."/>
            <person name="Minakuchi Y."/>
            <person name="Umen J.G."/>
            <person name="Toyoda A."/>
            <person name="Nozaki H."/>
        </authorList>
    </citation>
    <scope>NUCLEOTIDE SEQUENCE</scope>
    <source>
        <strain evidence="9">NIES-3785</strain>
        <strain evidence="8">NIES-3786</strain>
    </source>
</reference>
<keyword evidence="5 7" id="KW-0472">Membrane</keyword>
<evidence type="ECO:0000256" key="5">
    <source>
        <dbReference type="ARBA" id="ARBA00023136"/>
    </source>
</evidence>
<evidence type="ECO:0000256" key="2">
    <source>
        <dbReference type="ARBA" id="ARBA00007322"/>
    </source>
</evidence>
<dbReference type="GO" id="GO:0071786">
    <property type="term" value="P:endoplasmic reticulum tubular network organization"/>
    <property type="evidence" value="ECO:0007669"/>
    <property type="project" value="TreeGrafter"/>
</dbReference>
<dbReference type="EMBL" id="BNCP01000061">
    <property type="protein sequence ID" value="GIL90992.1"/>
    <property type="molecule type" value="Genomic_DNA"/>
</dbReference>
<dbReference type="EMBL" id="BNCQ01000054">
    <property type="protein sequence ID" value="GIM14027.1"/>
    <property type="molecule type" value="Genomic_DNA"/>
</dbReference>
<dbReference type="InterPro" id="IPR005344">
    <property type="entry name" value="TMEM33/Pom33"/>
</dbReference>
<dbReference type="Proteomes" id="UP000747110">
    <property type="component" value="Unassembled WGS sequence"/>
</dbReference>
<feature type="transmembrane region" description="Helical" evidence="7">
    <location>
        <begin position="255"/>
        <end position="278"/>
    </location>
</feature>
<evidence type="ECO:0000256" key="4">
    <source>
        <dbReference type="ARBA" id="ARBA00022989"/>
    </source>
</evidence>
<proteinExistence type="inferred from homology"/>
<comment type="similarity">
    <text evidence="2">Belongs to the PER33/POM33 family.</text>
</comment>
<dbReference type="GO" id="GO:0061024">
    <property type="term" value="P:membrane organization"/>
    <property type="evidence" value="ECO:0007669"/>
    <property type="project" value="TreeGrafter"/>
</dbReference>
<keyword evidence="4 7" id="KW-1133">Transmembrane helix</keyword>
<dbReference type="GO" id="GO:0016020">
    <property type="term" value="C:membrane"/>
    <property type="evidence" value="ECO:0007669"/>
    <property type="project" value="UniProtKB-SubCell"/>
</dbReference>